<dbReference type="InterPro" id="IPR050173">
    <property type="entry name" value="ABC_transporter_C-like"/>
</dbReference>
<dbReference type="Gene3D" id="1.20.1560.10">
    <property type="entry name" value="ABC transporter type 1, transmembrane domain"/>
    <property type="match status" value="1"/>
</dbReference>
<feature type="transmembrane region" description="Helical" evidence="8">
    <location>
        <begin position="118"/>
        <end position="140"/>
    </location>
</feature>
<dbReference type="AlphaFoldDB" id="A0A0C9VCK0"/>
<dbReference type="PANTHER" id="PTHR24223:SF415">
    <property type="entry name" value="FI20190P1"/>
    <property type="match status" value="1"/>
</dbReference>
<feature type="transmembrane region" description="Helical" evidence="8">
    <location>
        <begin position="152"/>
        <end position="171"/>
    </location>
</feature>
<dbReference type="Pfam" id="PF00664">
    <property type="entry name" value="ABC_membrane"/>
    <property type="match status" value="1"/>
</dbReference>
<keyword evidence="4" id="KW-0067">ATP-binding</keyword>
<feature type="transmembrane region" description="Helical" evidence="8">
    <location>
        <begin position="293"/>
        <end position="314"/>
    </location>
</feature>
<evidence type="ECO:0000256" key="6">
    <source>
        <dbReference type="ARBA" id="ARBA00023136"/>
    </source>
</evidence>
<evidence type="ECO:0000256" key="1">
    <source>
        <dbReference type="ARBA" id="ARBA00022448"/>
    </source>
</evidence>
<feature type="region of interest" description="Disordered" evidence="7">
    <location>
        <begin position="657"/>
        <end position="697"/>
    </location>
</feature>
<keyword evidence="11" id="KW-1185">Reference proteome</keyword>
<gene>
    <name evidence="10" type="ORF">M422DRAFT_262419</name>
</gene>
<feature type="transmembrane region" description="Helical" evidence="8">
    <location>
        <begin position="551"/>
        <end position="573"/>
    </location>
</feature>
<evidence type="ECO:0000256" key="3">
    <source>
        <dbReference type="ARBA" id="ARBA00022741"/>
    </source>
</evidence>
<dbReference type="EMBL" id="KN837190">
    <property type="protein sequence ID" value="KIJ35250.1"/>
    <property type="molecule type" value="Genomic_DNA"/>
</dbReference>
<organism evidence="10 11">
    <name type="scientific">Sphaerobolus stellatus (strain SS14)</name>
    <dbReference type="NCBI Taxonomy" id="990650"/>
    <lineage>
        <taxon>Eukaryota</taxon>
        <taxon>Fungi</taxon>
        <taxon>Dikarya</taxon>
        <taxon>Basidiomycota</taxon>
        <taxon>Agaricomycotina</taxon>
        <taxon>Agaricomycetes</taxon>
        <taxon>Phallomycetidae</taxon>
        <taxon>Geastrales</taxon>
        <taxon>Sphaerobolaceae</taxon>
        <taxon>Sphaerobolus</taxon>
    </lineage>
</organism>
<feature type="transmembrane region" description="Helical" evidence="8">
    <location>
        <begin position="438"/>
        <end position="462"/>
    </location>
</feature>
<keyword evidence="3" id="KW-0547">Nucleotide-binding</keyword>
<feature type="domain" description="ABC transmembrane type-1" evidence="9">
    <location>
        <begin position="294"/>
        <end position="605"/>
    </location>
</feature>
<evidence type="ECO:0000256" key="4">
    <source>
        <dbReference type="ARBA" id="ARBA00022840"/>
    </source>
</evidence>
<keyword evidence="1" id="KW-0813">Transport</keyword>
<evidence type="ECO:0000256" key="2">
    <source>
        <dbReference type="ARBA" id="ARBA00022692"/>
    </source>
</evidence>
<dbReference type="GO" id="GO:0005524">
    <property type="term" value="F:ATP binding"/>
    <property type="evidence" value="ECO:0007669"/>
    <property type="project" value="UniProtKB-KW"/>
</dbReference>
<dbReference type="OrthoDB" id="6500128at2759"/>
<sequence length="697" mass="77744">MSLCSAPFITWTDSCTRSYFEALPSAALALFIICLAIPVPSTVLSRALKSPFKQFLTLPEAEALIDDKPYDGEPIVQKDAKPKGPLWRTVSLSGFALGETLVWLVIAGYRIVLLHGEFNYWTLTNFLNAFSWLPAVILPVLRPTVTPPYDLFAFYILQLIAGVFRFGVILYDRDTVGITLNPWDLTASILNLVVILALLFIVLRMPMNIPSSEEIAEKIGTSVSPEDYTPLWRWITFEWILPLIRKGTNETLNEPDVWNLSPTMQSKAVYEKFAATKRKSLFRRLIASNSRDVLIDFLLTIVSVSFNYGGPFFLNRVLSSITYAQDDPTDRARAIFYGFFMFLCTALKSESDLLHLWHGRRASTRLRSELMAAIYAKALVRKDYSGIVEKKDEKVDNKDKDDGKKKGKKKAKEEDPKNSSGADIGKIVNLMSGDANRIAMICSGAYFIYGAPFEIVIASLFLYQLLGLSAFAGFLCLAVASPLNNYLARRSVRIQKGVLAARDKRMGIVNELLNGVKLVKFYGWENRWVDRVLDARKFELKWLVKSRINQVMFSALWTSVPIFVSVVSFFTFVVTGHQLTIPVAFTSISLAPLNVIPTWIVQIMQTKVAMDRIETFLNEDEVSEQVSSLKRGPIDPTASEDDRLGILNASFKWNEVEEDSAVQGKSQSNGAGKTGSALPKAPSPPMSSASSTAGSSE</sequence>
<dbReference type="CDD" id="cd18596">
    <property type="entry name" value="ABC_6TM_VMR1_D1_like"/>
    <property type="match status" value="1"/>
</dbReference>
<dbReference type="HOGENOM" id="CLU_395458_0_0_1"/>
<dbReference type="Proteomes" id="UP000054279">
    <property type="component" value="Unassembled WGS sequence"/>
</dbReference>
<keyword evidence="5 8" id="KW-1133">Transmembrane helix</keyword>
<feature type="compositionally biased region" description="Basic and acidic residues" evidence="7">
    <location>
        <begin position="395"/>
        <end position="404"/>
    </location>
</feature>
<feature type="transmembrane region" description="Helical" evidence="8">
    <location>
        <begin position="183"/>
        <end position="203"/>
    </location>
</feature>
<reference evidence="10 11" key="1">
    <citation type="submission" date="2014-06" db="EMBL/GenBank/DDBJ databases">
        <title>Evolutionary Origins and Diversification of the Mycorrhizal Mutualists.</title>
        <authorList>
            <consortium name="DOE Joint Genome Institute"/>
            <consortium name="Mycorrhizal Genomics Consortium"/>
            <person name="Kohler A."/>
            <person name="Kuo A."/>
            <person name="Nagy L.G."/>
            <person name="Floudas D."/>
            <person name="Copeland A."/>
            <person name="Barry K.W."/>
            <person name="Cichocki N."/>
            <person name="Veneault-Fourrey C."/>
            <person name="LaButti K."/>
            <person name="Lindquist E.A."/>
            <person name="Lipzen A."/>
            <person name="Lundell T."/>
            <person name="Morin E."/>
            <person name="Murat C."/>
            <person name="Riley R."/>
            <person name="Ohm R."/>
            <person name="Sun H."/>
            <person name="Tunlid A."/>
            <person name="Henrissat B."/>
            <person name="Grigoriev I.V."/>
            <person name="Hibbett D.S."/>
            <person name="Martin F."/>
        </authorList>
    </citation>
    <scope>NUCLEOTIDE SEQUENCE [LARGE SCALE GENOMIC DNA]</scope>
    <source>
        <strain evidence="10 11">SS14</strain>
    </source>
</reference>
<proteinExistence type="predicted"/>
<accession>A0A0C9VCK0</accession>
<dbReference type="GO" id="GO:0140359">
    <property type="term" value="F:ABC-type transporter activity"/>
    <property type="evidence" value="ECO:0007669"/>
    <property type="project" value="InterPro"/>
</dbReference>
<dbReference type="SUPFAM" id="SSF90123">
    <property type="entry name" value="ABC transporter transmembrane region"/>
    <property type="match status" value="1"/>
</dbReference>
<feature type="transmembrane region" description="Helical" evidence="8">
    <location>
        <begin position="579"/>
        <end position="601"/>
    </location>
</feature>
<dbReference type="InterPro" id="IPR011527">
    <property type="entry name" value="ABC1_TM_dom"/>
</dbReference>
<keyword evidence="2 8" id="KW-0812">Transmembrane</keyword>
<dbReference type="InterPro" id="IPR036640">
    <property type="entry name" value="ABC1_TM_sf"/>
</dbReference>
<evidence type="ECO:0000313" key="11">
    <source>
        <dbReference type="Proteomes" id="UP000054279"/>
    </source>
</evidence>
<feature type="region of interest" description="Disordered" evidence="7">
    <location>
        <begin position="395"/>
        <end position="420"/>
    </location>
</feature>
<feature type="transmembrane region" description="Helical" evidence="8">
    <location>
        <begin position="90"/>
        <end position="112"/>
    </location>
</feature>
<feature type="compositionally biased region" description="Low complexity" evidence="7">
    <location>
        <begin position="676"/>
        <end position="697"/>
    </location>
</feature>
<evidence type="ECO:0000256" key="5">
    <source>
        <dbReference type="ARBA" id="ARBA00022989"/>
    </source>
</evidence>
<dbReference type="PANTHER" id="PTHR24223">
    <property type="entry name" value="ATP-BINDING CASSETTE SUB-FAMILY C"/>
    <property type="match status" value="1"/>
</dbReference>
<feature type="transmembrane region" description="Helical" evidence="8">
    <location>
        <begin position="468"/>
        <end position="487"/>
    </location>
</feature>
<evidence type="ECO:0000313" key="10">
    <source>
        <dbReference type="EMBL" id="KIJ35250.1"/>
    </source>
</evidence>
<name>A0A0C9VCK0_SPHS4</name>
<dbReference type="PROSITE" id="PS50929">
    <property type="entry name" value="ABC_TM1F"/>
    <property type="match status" value="1"/>
</dbReference>
<evidence type="ECO:0000259" key="9">
    <source>
        <dbReference type="PROSITE" id="PS50929"/>
    </source>
</evidence>
<dbReference type="GO" id="GO:0016020">
    <property type="term" value="C:membrane"/>
    <property type="evidence" value="ECO:0007669"/>
    <property type="project" value="InterPro"/>
</dbReference>
<protein>
    <recommendedName>
        <fullName evidence="9">ABC transmembrane type-1 domain-containing protein</fullName>
    </recommendedName>
</protein>
<feature type="transmembrane region" description="Helical" evidence="8">
    <location>
        <begin position="26"/>
        <end position="44"/>
    </location>
</feature>
<feature type="transmembrane region" description="Helical" evidence="8">
    <location>
        <begin position="334"/>
        <end position="357"/>
    </location>
</feature>
<evidence type="ECO:0000256" key="8">
    <source>
        <dbReference type="SAM" id="Phobius"/>
    </source>
</evidence>
<keyword evidence="6 8" id="KW-0472">Membrane</keyword>
<evidence type="ECO:0000256" key="7">
    <source>
        <dbReference type="SAM" id="MobiDB-lite"/>
    </source>
</evidence>